<dbReference type="Proteomes" id="UP000184406">
    <property type="component" value="Unassembled WGS sequence"/>
</dbReference>
<sequence>MNLLNRTITNLNTTPPIKVVQFGEGNFLRAFVDYAFQKLNEKANFDAGIAVVQPIDQGMVKMLNDQDGLYTLFLKGIQKGKEIQHKELITNIVKGIDPYSNFKDYLSLAKEEQLQFIISNTTEAGIAYVATDTLDMQPPSSFPAKLTVLLYERFKYFKGDANKGLTIIPCELINYNSDTLKEIILKYSDDWKLGEEFKTWLNQHCSFHNTLVDRIVPGYPKDEIEAYNAQLSYKDNLIVAAETFFLWVIEGDDQLKEKLPFHKTDLDVKIVEDMQPYRTRKVRILNGAHTAMVPFSLLYGNTTVKQTIDNDFTGTFVNNAIFNEINQTLPMDKTELDSFAEEVLDRFRNPFIIHNLSSIALNSISKFKVRVLPSLLEYVVRNKKLPTNLTFAFAALIRFYKGTWKGGDLPVNDSAEIVDAFAEIWKSNNYAEIATKTLGNINYWGEDLNQINNLSNAVALALEEIDTNGIEVGFANFSKRY</sequence>
<keyword evidence="6" id="KW-1185">Reference proteome</keyword>
<dbReference type="SUPFAM" id="SSF51735">
    <property type="entry name" value="NAD(P)-binding Rossmann-fold domains"/>
    <property type="match status" value="1"/>
</dbReference>
<dbReference type="PANTHER" id="PTHR30524">
    <property type="entry name" value="MANNITOL-1-PHOSPHATE 5-DEHYDROGENASE"/>
    <property type="match status" value="1"/>
</dbReference>
<dbReference type="InterPro" id="IPR013118">
    <property type="entry name" value="Mannitol_DH_C"/>
</dbReference>
<keyword evidence="2" id="KW-0520">NAD</keyword>
<dbReference type="PRINTS" id="PR00084">
    <property type="entry name" value="MTLDHDRGNASE"/>
</dbReference>
<evidence type="ECO:0000256" key="2">
    <source>
        <dbReference type="ARBA" id="ARBA00023027"/>
    </source>
</evidence>
<dbReference type="RefSeq" id="WP_072859909.1">
    <property type="nucleotide sequence ID" value="NZ_FQUX01000001.1"/>
</dbReference>
<dbReference type="SUPFAM" id="SSF48179">
    <property type="entry name" value="6-phosphogluconate dehydrogenase C-terminal domain-like"/>
    <property type="match status" value="1"/>
</dbReference>
<proteinExistence type="predicted"/>
<evidence type="ECO:0000259" key="4">
    <source>
        <dbReference type="Pfam" id="PF08125"/>
    </source>
</evidence>
<dbReference type="InterPro" id="IPR013328">
    <property type="entry name" value="6PGD_dom2"/>
</dbReference>
<gene>
    <name evidence="5" type="ORF">SAMN03080594_101225</name>
</gene>
<reference evidence="6" key="1">
    <citation type="submission" date="2016-11" db="EMBL/GenBank/DDBJ databases">
        <authorList>
            <person name="Varghese N."/>
            <person name="Submissions S."/>
        </authorList>
    </citation>
    <scope>NUCLEOTIDE SEQUENCE [LARGE SCALE GENOMIC DNA]</scope>
    <source>
        <strain evidence="6">DSM 17539</strain>
    </source>
</reference>
<accession>A0A1M4TDX7</accession>
<name>A0A1M4TDX7_9FLAO</name>
<dbReference type="OrthoDB" id="9768714at2"/>
<feature type="domain" description="Mannitol dehydrogenase N-terminal" evidence="3">
    <location>
        <begin position="18"/>
        <end position="258"/>
    </location>
</feature>
<dbReference type="GO" id="GO:0019698">
    <property type="term" value="P:D-galacturonate catabolic process"/>
    <property type="evidence" value="ECO:0007669"/>
    <property type="project" value="TreeGrafter"/>
</dbReference>
<dbReference type="Pfam" id="PF01232">
    <property type="entry name" value="Mannitol_dh"/>
    <property type="match status" value="1"/>
</dbReference>
<dbReference type="NCBIfam" id="NF002969">
    <property type="entry name" value="PRK03643.1"/>
    <property type="match status" value="1"/>
</dbReference>
<dbReference type="InterPro" id="IPR008927">
    <property type="entry name" value="6-PGluconate_DH-like_C_sf"/>
</dbReference>
<feature type="domain" description="Mannitol dehydrogenase C-terminal" evidence="4">
    <location>
        <begin position="273"/>
        <end position="465"/>
    </location>
</feature>
<protein>
    <submittedName>
        <fullName evidence="5">Tagaturonate reductase</fullName>
    </submittedName>
</protein>
<dbReference type="InterPro" id="IPR013131">
    <property type="entry name" value="Mannitol_DH_N"/>
</dbReference>
<dbReference type="PANTHER" id="PTHR30524:SF0">
    <property type="entry name" value="ALTRONATE OXIDOREDUCTASE-RELATED"/>
    <property type="match status" value="1"/>
</dbReference>
<keyword evidence="1" id="KW-0560">Oxidoreductase</keyword>
<dbReference type="AlphaFoldDB" id="A0A1M4TDX7"/>
<dbReference type="InterPro" id="IPR000669">
    <property type="entry name" value="Mannitol_DH"/>
</dbReference>
<evidence type="ECO:0000313" key="5">
    <source>
        <dbReference type="EMBL" id="SHE42564.1"/>
    </source>
</evidence>
<dbReference type="GO" id="GO:0008926">
    <property type="term" value="F:mannitol-1-phosphate 5-dehydrogenase activity"/>
    <property type="evidence" value="ECO:0007669"/>
    <property type="project" value="TreeGrafter"/>
</dbReference>
<dbReference type="GO" id="GO:0005829">
    <property type="term" value="C:cytosol"/>
    <property type="evidence" value="ECO:0007669"/>
    <property type="project" value="TreeGrafter"/>
</dbReference>
<dbReference type="GO" id="GO:0009026">
    <property type="term" value="F:tagaturonate reductase activity"/>
    <property type="evidence" value="ECO:0007669"/>
    <property type="project" value="TreeGrafter"/>
</dbReference>
<evidence type="ECO:0000256" key="1">
    <source>
        <dbReference type="ARBA" id="ARBA00023002"/>
    </source>
</evidence>
<dbReference type="InterPro" id="IPR036291">
    <property type="entry name" value="NAD(P)-bd_dom_sf"/>
</dbReference>
<dbReference type="Pfam" id="PF08125">
    <property type="entry name" value="Mannitol_dh_C"/>
    <property type="match status" value="1"/>
</dbReference>
<evidence type="ECO:0000259" key="3">
    <source>
        <dbReference type="Pfam" id="PF01232"/>
    </source>
</evidence>
<evidence type="ECO:0000313" key="6">
    <source>
        <dbReference type="Proteomes" id="UP000184406"/>
    </source>
</evidence>
<dbReference type="EMBL" id="FQUX01000001">
    <property type="protein sequence ID" value="SHE42564.1"/>
    <property type="molecule type" value="Genomic_DNA"/>
</dbReference>
<dbReference type="Gene3D" id="3.40.50.720">
    <property type="entry name" value="NAD(P)-binding Rossmann-like Domain"/>
    <property type="match status" value="1"/>
</dbReference>
<dbReference type="Gene3D" id="1.10.1040.10">
    <property type="entry name" value="N-(1-d-carboxylethyl)-l-norvaline Dehydrogenase, domain 2"/>
    <property type="match status" value="1"/>
</dbReference>
<organism evidence="5 6">
    <name type="scientific">Arenibacter palladensis</name>
    <dbReference type="NCBI Taxonomy" id="237373"/>
    <lineage>
        <taxon>Bacteria</taxon>
        <taxon>Pseudomonadati</taxon>
        <taxon>Bacteroidota</taxon>
        <taxon>Flavobacteriia</taxon>
        <taxon>Flavobacteriales</taxon>
        <taxon>Flavobacteriaceae</taxon>
        <taxon>Arenibacter</taxon>
    </lineage>
</organism>
<dbReference type="GO" id="GO:0019592">
    <property type="term" value="P:mannitol catabolic process"/>
    <property type="evidence" value="ECO:0007669"/>
    <property type="project" value="TreeGrafter"/>
</dbReference>